<protein>
    <submittedName>
        <fullName evidence="1">Uncharacterized protein</fullName>
    </submittedName>
</protein>
<evidence type="ECO:0000313" key="2">
    <source>
        <dbReference type="Proteomes" id="UP001186944"/>
    </source>
</evidence>
<dbReference type="AlphaFoldDB" id="A0AA89CBL7"/>
<gene>
    <name evidence="1" type="ORF">FSP39_023760</name>
</gene>
<reference evidence="1" key="1">
    <citation type="submission" date="2019-08" db="EMBL/GenBank/DDBJ databases">
        <title>The improved chromosome-level genome for the pearl oyster Pinctada fucata martensii using PacBio sequencing and Hi-C.</title>
        <authorList>
            <person name="Zheng Z."/>
        </authorList>
    </citation>
    <scope>NUCLEOTIDE SEQUENCE</scope>
    <source>
        <strain evidence="1">ZZ-2019</strain>
        <tissue evidence="1">Adductor muscle</tissue>
    </source>
</reference>
<organism evidence="1 2">
    <name type="scientific">Pinctada imbricata</name>
    <name type="common">Atlantic pearl-oyster</name>
    <name type="synonym">Pinctada martensii</name>
    <dbReference type="NCBI Taxonomy" id="66713"/>
    <lineage>
        <taxon>Eukaryota</taxon>
        <taxon>Metazoa</taxon>
        <taxon>Spiralia</taxon>
        <taxon>Lophotrochozoa</taxon>
        <taxon>Mollusca</taxon>
        <taxon>Bivalvia</taxon>
        <taxon>Autobranchia</taxon>
        <taxon>Pteriomorphia</taxon>
        <taxon>Pterioida</taxon>
        <taxon>Pterioidea</taxon>
        <taxon>Pteriidae</taxon>
        <taxon>Pinctada</taxon>
    </lineage>
</organism>
<sequence>RMYCNSVCHQYSAFRFRSSCQQHKCKCQGRGYQHESCLPKVRGCVIQKDSSTFAHAKFQQKEQSIFSCIAYNTLGPEVHVLSNYGNTHKGRTEVHVTGNRTNSSEIVLVLANYQKVKWNLRIQNSVNIQKVYLVSNKNLRRSRVSIEVQHDGEIVSKTEIVKIFSHVGYGEDRFGGHTRELLETINKQIGHVTSFSGTSNANYWSMNLEKMTRTKTAIGSLN</sequence>
<proteinExistence type="predicted"/>
<feature type="non-terminal residue" evidence="1">
    <location>
        <position position="1"/>
    </location>
</feature>
<dbReference type="Proteomes" id="UP001186944">
    <property type="component" value="Unassembled WGS sequence"/>
</dbReference>
<comment type="caution">
    <text evidence="1">The sequence shown here is derived from an EMBL/GenBank/DDBJ whole genome shotgun (WGS) entry which is preliminary data.</text>
</comment>
<name>A0AA89CBL7_PINIB</name>
<keyword evidence="2" id="KW-1185">Reference proteome</keyword>
<accession>A0AA89CBL7</accession>
<dbReference type="EMBL" id="VSWD01000005">
    <property type="protein sequence ID" value="KAK3104027.1"/>
    <property type="molecule type" value="Genomic_DNA"/>
</dbReference>
<evidence type="ECO:0000313" key="1">
    <source>
        <dbReference type="EMBL" id="KAK3104027.1"/>
    </source>
</evidence>